<protein>
    <recommendedName>
        <fullName evidence="4">DUF2007 domain-containing protein</fullName>
    </recommendedName>
</protein>
<dbReference type="EMBL" id="BAAADD010000001">
    <property type="protein sequence ID" value="GAA0558269.1"/>
    <property type="molecule type" value="Genomic_DNA"/>
</dbReference>
<keyword evidence="1" id="KW-1133">Transmembrane helix</keyword>
<proteinExistence type="predicted"/>
<keyword evidence="1" id="KW-0472">Membrane</keyword>
<feature type="transmembrane region" description="Helical" evidence="1">
    <location>
        <begin position="167"/>
        <end position="188"/>
    </location>
</feature>
<evidence type="ECO:0000256" key="1">
    <source>
        <dbReference type="SAM" id="Phobius"/>
    </source>
</evidence>
<keyword evidence="1" id="KW-0812">Transmembrane</keyword>
<dbReference type="Proteomes" id="UP001499951">
    <property type="component" value="Unassembled WGS sequence"/>
</dbReference>
<comment type="caution">
    <text evidence="2">The sequence shown here is derived from an EMBL/GenBank/DDBJ whole genome shotgun (WGS) entry which is preliminary data.</text>
</comment>
<keyword evidence="3" id="KW-1185">Reference proteome</keyword>
<evidence type="ECO:0000313" key="2">
    <source>
        <dbReference type="EMBL" id="GAA0558269.1"/>
    </source>
</evidence>
<sequence>MESGFPFESATNLVAGGAGVLVTVSAFREPYEAHLFRGRLEAEGIFAVVSHEMHVANKWMLSNALGGVKVQVSADEIELAREVERACCRGDYREILRQELGDLDDPVCPYCGGTEYRKRRPFPRAALAVALSMMTSSVLPPVGWILRCERCFKEYRAPHRPISVAKQVLAGTAMVAALIGLLALQHWFNKVFGCYGQFPCL</sequence>
<reference evidence="2 3" key="1">
    <citation type="journal article" date="2019" name="Int. J. Syst. Evol. Microbiol.">
        <title>The Global Catalogue of Microorganisms (GCM) 10K type strain sequencing project: providing services to taxonomists for standard genome sequencing and annotation.</title>
        <authorList>
            <consortium name="The Broad Institute Genomics Platform"/>
            <consortium name="The Broad Institute Genome Sequencing Center for Infectious Disease"/>
            <person name="Wu L."/>
            <person name="Ma J."/>
        </authorList>
    </citation>
    <scope>NUCLEOTIDE SEQUENCE [LARGE SCALE GENOMIC DNA]</scope>
    <source>
        <strain evidence="2 3">JCM 15089</strain>
    </source>
</reference>
<organism evidence="2 3">
    <name type="scientific">Rhizomicrobium electricum</name>
    <dbReference type="NCBI Taxonomy" id="480070"/>
    <lineage>
        <taxon>Bacteria</taxon>
        <taxon>Pseudomonadati</taxon>
        <taxon>Pseudomonadota</taxon>
        <taxon>Alphaproteobacteria</taxon>
        <taxon>Micropepsales</taxon>
        <taxon>Micropepsaceae</taxon>
        <taxon>Rhizomicrobium</taxon>
    </lineage>
</organism>
<gene>
    <name evidence="2" type="ORF">GCM10008942_03440</name>
</gene>
<accession>A0ABN1E400</accession>
<name>A0ABN1E400_9PROT</name>
<feature type="transmembrane region" description="Helical" evidence="1">
    <location>
        <begin position="125"/>
        <end position="146"/>
    </location>
</feature>
<evidence type="ECO:0008006" key="4">
    <source>
        <dbReference type="Google" id="ProtNLM"/>
    </source>
</evidence>
<evidence type="ECO:0000313" key="3">
    <source>
        <dbReference type="Proteomes" id="UP001499951"/>
    </source>
</evidence>